<evidence type="ECO:0000259" key="2">
    <source>
        <dbReference type="Pfam" id="PF06855"/>
    </source>
</evidence>
<sequence>MMVKGTMTFYAFLMTLRNPDENTEMATFANAAFYDSAFPKQSVDHDEISDYLELEAGYVSSMTVFDDAWQLYLDKNA</sequence>
<dbReference type="RefSeq" id="WP_003693901.1">
    <property type="nucleotide sequence ID" value="NZ_JAQCXN010000007.1"/>
</dbReference>
<organism evidence="3 4">
    <name type="scientific">Ligilactobacillus ruminis</name>
    <dbReference type="NCBI Taxonomy" id="1623"/>
    <lineage>
        <taxon>Bacteria</taxon>
        <taxon>Bacillati</taxon>
        <taxon>Bacillota</taxon>
        <taxon>Bacilli</taxon>
        <taxon>Lactobacillales</taxon>
        <taxon>Lactobacillaceae</taxon>
        <taxon>Ligilactobacillus</taxon>
    </lineage>
</organism>
<evidence type="ECO:0000313" key="3">
    <source>
        <dbReference type="EMBL" id="RGK45214.1"/>
    </source>
</evidence>
<accession>A0A3E4M6C5</accession>
<comment type="caution">
    <text evidence="3">The sequence shown here is derived from an EMBL/GenBank/DDBJ whole genome shotgun (WGS) entry which is preliminary data.</text>
</comment>
<dbReference type="Proteomes" id="UP000260790">
    <property type="component" value="Unassembled WGS sequence"/>
</dbReference>
<evidence type="ECO:0000256" key="1">
    <source>
        <dbReference type="HAMAP-Rule" id="MF_01538"/>
    </source>
</evidence>
<dbReference type="HAMAP" id="MF_01538">
    <property type="entry name" value="UPF0346"/>
    <property type="match status" value="1"/>
</dbReference>
<dbReference type="InterPro" id="IPR010673">
    <property type="entry name" value="UPF0346"/>
</dbReference>
<feature type="domain" description="YozE SAM-like" evidence="2">
    <location>
        <begin position="8"/>
        <end position="73"/>
    </location>
</feature>
<dbReference type="Pfam" id="PF06855">
    <property type="entry name" value="YozE_SAM_like"/>
    <property type="match status" value="1"/>
</dbReference>
<proteinExistence type="inferred from homology"/>
<dbReference type="NCBIfam" id="NF010193">
    <property type="entry name" value="PRK13672.1"/>
    <property type="match status" value="1"/>
</dbReference>
<dbReference type="PIRSF" id="PIRSF037262">
    <property type="entry name" value="UCP037262"/>
    <property type="match status" value="1"/>
</dbReference>
<comment type="similarity">
    <text evidence="1">Belongs to the UPF0346 family.</text>
</comment>
<reference evidence="3 4" key="1">
    <citation type="submission" date="2018-08" db="EMBL/GenBank/DDBJ databases">
        <title>A genome reference for cultivated species of the human gut microbiota.</title>
        <authorList>
            <person name="Zou Y."/>
            <person name="Xue W."/>
            <person name="Luo G."/>
        </authorList>
    </citation>
    <scope>NUCLEOTIDE SEQUENCE [LARGE SCALE GENOMIC DNA]</scope>
    <source>
        <strain evidence="3 4">TF10-9AT</strain>
    </source>
</reference>
<name>A0A3E4M6C5_9LACO</name>
<evidence type="ECO:0000313" key="4">
    <source>
        <dbReference type="Proteomes" id="UP000260790"/>
    </source>
</evidence>
<protein>
    <recommendedName>
        <fullName evidence="1">UPF0346 protein DXD09_09255</fullName>
    </recommendedName>
</protein>
<gene>
    <name evidence="3" type="ORF">DXD09_09255</name>
</gene>
<dbReference type="EMBL" id="QSQR01000010">
    <property type="protein sequence ID" value="RGK45214.1"/>
    <property type="molecule type" value="Genomic_DNA"/>
</dbReference>
<dbReference type="Gene3D" id="1.10.150.260">
    <property type="entry name" value="YozE SAM-like"/>
    <property type="match status" value="1"/>
</dbReference>
<dbReference type="AlphaFoldDB" id="A0A3E4M6C5"/>
<dbReference type="SUPFAM" id="SSF140652">
    <property type="entry name" value="YozE-like"/>
    <property type="match status" value="1"/>
</dbReference>
<dbReference type="InterPro" id="IPR023089">
    <property type="entry name" value="YozE_SAM-like"/>
</dbReference>
<dbReference type="InterPro" id="IPR036806">
    <property type="entry name" value="YozE_SAM-like_sf"/>
</dbReference>